<reference evidence="4 5" key="1">
    <citation type="submission" date="2016-10" db="EMBL/GenBank/DDBJ databases">
        <title>Genome sequence of the ascomycete fungus Penicillium subrubescens.</title>
        <authorList>
            <person name="De Vries R.P."/>
            <person name="Peng M."/>
            <person name="Dilokpimol A."/>
            <person name="Hilden K."/>
            <person name="Makela M.R."/>
            <person name="Grigoriev I."/>
            <person name="Riley R."/>
            <person name="Granchi Z."/>
        </authorList>
    </citation>
    <scope>NUCLEOTIDE SEQUENCE [LARGE SCALE GENOMIC DNA]</scope>
    <source>
        <strain evidence="4 5">CBS 132785</strain>
    </source>
</reference>
<keyword evidence="5" id="KW-1185">Reference proteome</keyword>
<dbReference type="InterPro" id="IPR012334">
    <property type="entry name" value="Pectin_lyas_fold"/>
</dbReference>
<evidence type="ECO:0000313" key="5">
    <source>
        <dbReference type="Proteomes" id="UP000186955"/>
    </source>
</evidence>
<proteinExistence type="predicted"/>
<dbReference type="EMBL" id="MNBE01000275">
    <property type="protein sequence ID" value="OKP11635.1"/>
    <property type="molecule type" value="Genomic_DNA"/>
</dbReference>
<dbReference type="PANTHER" id="PTHR31736">
    <property type="match status" value="1"/>
</dbReference>
<dbReference type="SUPFAM" id="SSF51126">
    <property type="entry name" value="Pectin lyase-like"/>
    <property type="match status" value="2"/>
</dbReference>
<keyword evidence="2" id="KW-0964">Secreted</keyword>
<evidence type="ECO:0000256" key="1">
    <source>
        <dbReference type="ARBA" id="ARBA00004613"/>
    </source>
</evidence>
<evidence type="ECO:0008006" key="6">
    <source>
        <dbReference type="Google" id="ProtNLM"/>
    </source>
</evidence>
<evidence type="ECO:0000256" key="3">
    <source>
        <dbReference type="SAM" id="SignalP"/>
    </source>
</evidence>
<dbReference type="Proteomes" id="UP000186955">
    <property type="component" value="Unassembled WGS sequence"/>
</dbReference>
<evidence type="ECO:0000313" key="4">
    <source>
        <dbReference type="EMBL" id="OKP11635.1"/>
    </source>
</evidence>
<keyword evidence="3" id="KW-0732">Signal</keyword>
<dbReference type="GO" id="GO:0005576">
    <property type="term" value="C:extracellular region"/>
    <property type="evidence" value="ECO:0007669"/>
    <property type="project" value="UniProtKB-SubCell"/>
</dbReference>
<name>A0A1Q5UGM8_9EURO</name>
<accession>A0A1Q5UGM8</accession>
<dbReference type="STRING" id="1316194.A0A1Q5UGM8"/>
<dbReference type="AlphaFoldDB" id="A0A1Q5UGM8"/>
<organism evidence="4 5">
    <name type="scientific">Penicillium subrubescens</name>
    <dbReference type="NCBI Taxonomy" id="1316194"/>
    <lineage>
        <taxon>Eukaryota</taxon>
        <taxon>Fungi</taxon>
        <taxon>Dikarya</taxon>
        <taxon>Ascomycota</taxon>
        <taxon>Pezizomycotina</taxon>
        <taxon>Eurotiomycetes</taxon>
        <taxon>Eurotiomycetidae</taxon>
        <taxon>Eurotiales</taxon>
        <taxon>Aspergillaceae</taxon>
        <taxon>Penicillium</taxon>
    </lineage>
</organism>
<comment type="subcellular location">
    <subcellularLocation>
        <location evidence="1">Secreted</location>
    </subcellularLocation>
</comment>
<dbReference type="PANTHER" id="PTHR31736:SF18">
    <property type="entry name" value="PUTATIVE-RELATED"/>
    <property type="match status" value="1"/>
</dbReference>
<sequence>MRLLALFVIIGVAAGQLIGPVGPTTPLEKKTIECNVLDYGAVADNSSDISSAIEKTFTDCVRKRPGSRLVIPEGDYLLNQSVVLSNGTNWAFQLDGLITAAYNGNWNVDRGLILQGSAGIDLINSTINGEGDGKFLMNVLVIVNGSVADGTKRPPIYLIANDLNFAINVTVEDFSLWTDTGSAIVNKINNVFGSGDNSYGVNNGIKTLSGTQSPYTYTSIYTVTATPTSWQAPSTPTWAAPSTGYGTSTPIPVYEPAPLWRPGSVDYELHYWGSF</sequence>
<gene>
    <name evidence="4" type="ORF">PENSUB_2848</name>
</gene>
<dbReference type="InterPro" id="IPR011050">
    <property type="entry name" value="Pectin_lyase_fold/virulence"/>
</dbReference>
<dbReference type="Gene3D" id="2.160.20.10">
    <property type="entry name" value="Single-stranded right-handed beta-helix, Pectin lyase-like"/>
    <property type="match status" value="2"/>
</dbReference>
<protein>
    <recommendedName>
        <fullName evidence="6">Pectate lyase superfamily protein domain-containing protein</fullName>
    </recommendedName>
</protein>
<feature type="signal peptide" evidence="3">
    <location>
        <begin position="1"/>
        <end position="15"/>
    </location>
</feature>
<evidence type="ECO:0000256" key="2">
    <source>
        <dbReference type="ARBA" id="ARBA00022525"/>
    </source>
</evidence>
<comment type="caution">
    <text evidence="4">The sequence shown here is derived from an EMBL/GenBank/DDBJ whole genome shotgun (WGS) entry which is preliminary data.</text>
</comment>
<feature type="chain" id="PRO_5012479806" description="Pectate lyase superfamily protein domain-containing protein" evidence="3">
    <location>
        <begin position="16"/>
        <end position="275"/>
    </location>
</feature>